<dbReference type="EMBL" id="ML986584">
    <property type="protein sequence ID" value="KAF2268879.1"/>
    <property type="molecule type" value="Genomic_DNA"/>
</dbReference>
<gene>
    <name evidence="1" type="ORF">CC78DRAFT_330618</name>
</gene>
<name>A0A9P4KJT9_9PLEO</name>
<accession>A0A9P4KJT9</accession>
<dbReference type="Gene3D" id="2.120.10.70">
    <property type="entry name" value="Fucose-specific lectin"/>
    <property type="match status" value="1"/>
</dbReference>
<reference evidence="2" key="1">
    <citation type="journal article" date="2020" name="Stud. Mycol.">
        <title>101 Dothideomycetes genomes: A test case for predicting lifestyles and emergence of pathogens.</title>
        <authorList>
            <person name="Haridas S."/>
            <person name="Albert R."/>
            <person name="Binder M."/>
            <person name="Bloem J."/>
            <person name="LaButti K."/>
            <person name="Salamov A."/>
            <person name="Andreopoulos B."/>
            <person name="Baker S."/>
            <person name="Barry K."/>
            <person name="Bills G."/>
            <person name="Bluhm B."/>
            <person name="Cannon C."/>
            <person name="Castanera R."/>
            <person name="Culley D."/>
            <person name="Daum C."/>
            <person name="Ezra D."/>
            <person name="Gonzalez J."/>
            <person name="Henrissat B."/>
            <person name="Kuo A."/>
            <person name="Liang C."/>
            <person name="Lipzen A."/>
            <person name="Lutzoni F."/>
            <person name="Magnuson J."/>
            <person name="Mondo S."/>
            <person name="Nolan M."/>
            <person name="Ohm R."/>
            <person name="Pangilinan J."/>
            <person name="Park H.-J."/>
            <person name="Ramirez L."/>
            <person name="Alfaro M."/>
            <person name="Sun H."/>
            <person name="Tritt A."/>
            <person name="Yoshinaga Y."/>
            <person name="Zwiers L.-H."/>
            <person name="Turgeon B."/>
            <person name="Goodwin S."/>
            <person name="Spatafora J."/>
            <person name="Crous P."/>
            <person name="Grigoriev I."/>
        </authorList>
    </citation>
    <scope>NUCLEOTIDE SEQUENCE [LARGE SCALE GENOMIC DNA]</scope>
    <source>
        <strain evidence="2">CBS 304.66</strain>
    </source>
</reference>
<organism evidence="1 2">
    <name type="scientific">Lojkania enalia</name>
    <dbReference type="NCBI Taxonomy" id="147567"/>
    <lineage>
        <taxon>Eukaryota</taxon>
        <taxon>Fungi</taxon>
        <taxon>Dikarya</taxon>
        <taxon>Ascomycota</taxon>
        <taxon>Pezizomycotina</taxon>
        <taxon>Dothideomycetes</taxon>
        <taxon>Pleosporomycetidae</taxon>
        <taxon>Pleosporales</taxon>
        <taxon>Pleosporales incertae sedis</taxon>
        <taxon>Lojkania</taxon>
    </lineage>
</organism>
<evidence type="ECO:0000313" key="1">
    <source>
        <dbReference type="EMBL" id="KAF2268879.1"/>
    </source>
</evidence>
<proteinExistence type="predicted"/>
<keyword evidence="2" id="KW-1185">Reference proteome</keyword>
<sequence>MPTPETPPEARAVAESNGVNYYVLQDPNSTKIWSRIYENGWGRPEIVGEARESTPAAYVVYNQNSTKRAIFSLDSVSMLQTHEFDDEFADWEVGSKISAAHPQTSIAAVYDGQMLRVYYQDPEGNLRESVSGGYMEPWKPAEKPLPDVKVVPGTGLSATIIGGRVSLFYGNQDFSIHQLLYDNNDWTVVRHT</sequence>
<dbReference type="AlphaFoldDB" id="A0A9P4KJT9"/>
<protein>
    <recommendedName>
        <fullName evidence="3">Fucose-specific lectin</fullName>
    </recommendedName>
</protein>
<dbReference type="Proteomes" id="UP000800093">
    <property type="component" value="Unassembled WGS sequence"/>
</dbReference>
<dbReference type="SUPFAM" id="SSF89372">
    <property type="entry name" value="Fucose-specific lectin"/>
    <property type="match status" value="1"/>
</dbReference>
<evidence type="ECO:0008006" key="3">
    <source>
        <dbReference type="Google" id="ProtNLM"/>
    </source>
</evidence>
<evidence type="ECO:0000313" key="2">
    <source>
        <dbReference type="Proteomes" id="UP000800093"/>
    </source>
</evidence>
<comment type="caution">
    <text evidence="1">The sequence shown here is derived from an EMBL/GenBank/DDBJ whole genome shotgun (WGS) entry which is preliminary data.</text>
</comment>